<dbReference type="PROSITE" id="PS51257">
    <property type="entry name" value="PROKAR_LIPOPROTEIN"/>
    <property type="match status" value="1"/>
</dbReference>
<feature type="region of interest" description="Disordered" evidence="5">
    <location>
        <begin position="27"/>
        <end position="52"/>
    </location>
</feature>
<keyword evidence="8" id="KW-1185">Reference proteome</keyword>
<evidence type="ECO:0000313" key="7">
    <source>
        <dbReference type="EMBL" id="MVX61119.1"/>
    </source>
</evidence>
<evidence type="ECO:0000259" key="6">
    <source>
        <dbReference type="Pfam" id="PF00890"/>
    </source>
</evidence>
<keyword evidence="3" id="KW-0274">FAD</keyword>
<organism evidence="7 8">
    <name type="scientific">Adlercreutzia mucosicola</name>
    <dbReference type="NCBI Taxonomy" id="580026"/>
    <lineage>
        <taxon>Bacteria</taxon>
        <taxon>Bacillati</taxon>
        <taxon>Actinomycetota</taxon>
        <taxon>Coriobacteriia</taxon>
        <taxon>Eggerthellales</taxon>
        <taxon>Eggerthellaceae</taxon>
        <taxon>Adlercreutzia</taxon>
    </lineage>
</organism>
<dbReference type="SUPFAM" id="SSF51905">
    <property type="entry name" value="FAD/NAD(P)-binding domain"/>
    <property type="match status" value="1"/>
</dbReference>
<dbReference type="EMBL" id="WSRR01000014">
    <property type="protein sequence ID" value="MVX61119.1"/>
    <property type="molecule type" value="Genomic_DNA"/>
</dbReference>
<feature type="compositionally biased region" description="Polar residues" evidence="5">
    <location>
        <begin position="29"/>
        <end position="48"/>
    </location>
</feature>
<sequence>MSASMDRRTFLTGATTAGALATLGLAGCSPQTKNSAPQQLSETGSESADSGERQYLEQANYDIDEVKDFDVVVVGAGGGGMSAATRAAELGLATVILEQNDMTGGTTMFTEGLFAIGSHHQKEQGTNPPDLGYDLFTAAMDYHHWYANGGLFRKYINESANDIDWMESVGIRFKGTGTMCDNEYNTWHVYEAEEGELSGQKYVQSWTSAVENAGAQLVLKSEAINIIVGEDGAVTGVVAREGNSYIQYNAAKGVILATGGYADSPELMREFGKNPDRIQPMGSGGRNGFGINAARQAGGTLAPSPGCLVFYGGCLPGVDYGTHLYCASAFQPYFWINQDCDRFVNEWYAERNFSFSGDAQSMQDRVLSIVTQAQMDNMYENGGTFGCGEYIHAGVPLTKLWDEYQAQVDAGNEGIHQADTLDELAQDCGLDAEKLKAAVERYNGFCANGVDEDFGKAAEYLFPLEEGPYYAFELNAGIFTTVGGMRISHDAEVLKEDGTPVPHLYAVGCDAGGLYGDAYDVSICEGSCQGFAVFTGKMAAEHCAAQS</sequence>
<comment type="caution">
    <text evidence="7">The sequence shown here is derived from an EMBL/GenBank/DDBJ whole genome shotgun (WGS) entry which is preliminary data.</text>
</comment>
<feature type="domain" description="FAD-dependent oxidoreductase 2 FAD-binding" evidence="6">
    <location>
        <begin position="70"/>
        <end position="519"/>
    </location>
</feature>
<comment type="cofactor">
    <cofactor evidence="1">
        <name>FAD</name>
        <dbReference type="ChEBI" id="CHEBI:57692"/>
    </cofactor>
</comment>
<dbReference type="Gene3D" id="3.90.700.10">
    <property type="entry name" value="Succinate dehydrogenase/fumarate reductase flavoprotein, catalytic domain"/>
    <property type="match status" value="1"/>
</dbReference>
<dbReference type="PANTHER" id="PTHR43400:SF7">
    <property type="entry name" value="FAD-DEPENDENT OXIDOREDUCTASE 2 FAD BINDING DOMAIN-CONTAINING PROTEIN"/>
    <property type="match status" value="1"/>
</dbReference>
<dbReference type="SUPFAM" id="SSF56425">
    <property type="entry name" value="Succinate dehydrogenase/fumarate reductase flavoprotein, catalytic domain"/>
    <property type="match status" value="1"/>
</dbReference>
<gene>
    <name evidence="7" type="ORF">GKZ27_06590</name>
</gene>
<name>A0A6N8JQ02_9ACTN</name>
<dbReference type="InterPro" id="IPR006311">
    <property type="entry name" value="TAT_signal"/>
</dbReference>
<evidence type="ECO:0000256" key="4">
    <source>
        <dbReference type="ARBA" id="ARBA00023002"/>
    </source>
</evidence>
<dbReference type="InterPro" id="IPR027477">
    <property type="entry name" value="Succ_DH/fumarate_Rdtase_cat_sf"/>
</dbReference>
<evidence type="ECO:0000256" key="2">
    <source>
        <dbReference type="ARBA" id="ARBA00022630"/>
    </source>
</evidence>
<proteinExistence type="predicted"/>
<evidence type="ECO:0000313" key="8">
    <source>
        <dbReference type="Proteomes" id="UP000463388"/>
    </source>
</evidence>
<dbReference type="PRINTS" id="PR00420">
    <property type="entry name" value="RNGMNOXGNASE"/>
</dbReference>
<dbReference type="GO" id="GO:0033765">
    <property type="term" value="F:steroid dehydrogenase activity, acting on the CH-CH group of donors"/>
    <property type="evidence" value="ECO:0007669"/>
    <property type="project" value="UniProtKB-ARBA"/>
</dbReference>
<dbReference type="InterPro" id="IPR003953">
    <property type="entry name" value="FAD-dep_OxRdtase_2_FAD-bd"/>
</dbReference>
<dbReference type="InterPro" id="IPR050315">
    <property type="entry name" value="FAD-oxidoreductase_2"/>
</dbReference>
<dbReference type="Gene3D" id="3.50.50.60">
    <property type="entry name" value="FAD/NAD(P)-binding domain"/>
    <property type="match status" value="1"/>
</dbReference>
<accession>A0A6N8JQ02</accession>
<protein>
    <submittedName>
        <fullName evidence="7">FAD-dependent oxidoreductase</fullName>
    </submittedName>
</protein>
<dbReference type="PROSITE" id="PS51318">
    <property type="entry name" value="TAT"/>
    <property type="match status" value="1"/>
</dbReference>
<dbReference type="AlphaFoldDB" id="A0A6N8JQ02"/>
<dbReference type="NCBIfam" id="TIGR01409">
    <property type="entry name" value="TAT_signal_seq"/>
    <property type="match status" value="1"/>
</dbReference>
<dbReference type="Proteomes" id="UP000463388">
    <property type="component" value="Unassembled WGS sequence"/>
</dbReference>
<evidence type="ECO:0000256" key="5">
    <source>
        <dbReference type="SAM" id="MobiDB-lite"/>
    </source>
</evidence>
<reference evidence="7 8" key="1">
    <citation type="submission" date="2019-12" db="EMBL/GenBank/DDBJ databases">
        <title>Microbes associate with the intestines of laboratory mice.</title>
        <authorList>
            <person name="Navarre W."/>
            <person name="Wong E."/>
        </authorList>
    </citation>
    <scope>NUCLEOTIDE SEQUENCE [LARGE SCALE GENOMIC DNA]</scope>
    <source>
        <strain evidence="7 8">NM66_B29</strain>
    </source>
</reference>
<keyword evidence="2" id="KW-0285">Flavoprotein</keyword>
<keyword evidence="4" id="KW-0560">Oxidoreductase</keyword>
<dbReference type="OrthoDB" id="9813348at2"/>
<dbReference type="InterPro" id="IPR036188">
    <property type="entry name" value="FAD/NAD-bd_sf"/>
</dbReference>
<dbReference type="Pfam" id="PF00890">
    <property type="entry name" value="FAD_binding_2"/>
    <property type="match status" value="1"/>
</dbReference>
<evidence type="ECO:0000256" key="3">
    <source>
        <dbReference type="ARBA" id="ARBA00022827"/>
    </source>
</evidence>
<evidence type="ECO:0000256" key="1">
    <source>
        <dbReference type="ARBA" id="ARBA00001974"/>
    </source>
</evidence>
<dbReference type="InterPro" id="IPR019546">
    <property type="entry name" value="TAT_signal_bac_arc"/>
</dbReference>
<dbReference type="RefSeq" id="WP_160346111.1">
    <property type="nucleotide sequence ID" value="NZ_WSRR01000014.1"/>
</dbReference>
<dbReference type="PANTHER" id="PTHR43400">
    <property type="entry name" value="FUMARATE REDUCTASE"/>
    <property type="match status" value="1"/>
</dbReference>